<reference evidence="1 2" key="1">
    <citation type="submission" date="2023-04" db="EMBL/GenBank/DDBJ databases">
        <title>Genome of Basidiobolus ranarum AG-B5.</title>
        <authorList>
            <person name="Stajich J.E."/>
            <person name="Carter-House D."/>
            <person name="Gryganskyi A."/>
        </authorList>
    </citation>
    <scope>NUCLEOTIDE SEQUENCE [LARGE SCALE GENOMIC DNA]</scope>
    <source>
        <strain evidence="1 2">AG-B5</strain>
    </source>
</reference>
<comment type="caution">
    <text evidence="1">The sequence shown here is derived from an EMBL/GenBank/DDBJ whole genome shotgun (WGS) entry which is preliminary data.</text>
</comment>
<dbReference type="Proteomes" id="UP001479436">
    <property type="component" value="Unassembled WGS sequence"/>
</dbReference>
<organism evidence="1 2">
    <name type="scientific">Basidiobolus ranarum</name>
    <dbReference type="NCBI Taxonomy" id="34480"/>
    <lineage>
        <taxon>Eukaryota</taxon>
        <taxon>Fungi</taxon>
        <taxon>Fungi incertae sedis</taxon>
        <taxon>Zoopagomycota</taxon>
        <taxon>Entomophthoromycotina</taxon>
        <taxon>Basidiobolomycetes</taxon>
        <taxon>Basidiobolales</taxon>
        <taxon>Basidiobolaceae</taxon>
        <taxon>Basidiobolus</taxon>
    </lineage>
</organism>
<protein>
    <submittedName>
        <fullName evidence="1">Uncharacterized protein</fullName>
    </submittedName>
</protein>
<gene>
    <name evidence="1" type="ORF">K7432_010876</name>
</gene>
<keyword evidence="2" id="KW-1185">Reference proteome</keyword>
<dbReference type="EMBL" id="JASJQH010000786">
    <property type="protein sequence ID" value="KAK9762914.1"/>
    <property type="molecule type" value="Genomic_DNA"/>
</dbReference>
<evidence type="ECO:0000313" key="1">
    <source>
        <dbReference type="EMBL" id="KAK9762914.1"/>
    </source>
</evidence>
<sequence>MKNITDVRNKIVEQEQKAAANFILNIIVSIMEIAAAEKRDDNVEPLKHLDLKD</sequence>
<accession>A0ABR2WN16</accession>
<name>A0ABR2WN16_9FUNG</name>
<proteinExistence type="predicted"/>
<evidence type="ECO:0000313" key="2">
    <source>
        <dbReference type="Proteomes" id="UP001479436"/>
    </source>
</evidence>